<sequence>MNYSESDLDLGNKEEFKAADNAVFATQGSYLTDIQKIILKGAWLGYTYEEIADKEGYSDNYLKRDVGPRLWKILSDALGEKVSKKNFRTALQRKLEEVRSSPPQEKKITGTQRDWGEAADVTMFYGRVQEISALEQWVVSDRCRVVTILGRGGIGKTALSVKLAQQVQDNFEYVIWRSLHHAPPIKDILAELIYFLSQNKETDLPENISLRVLRLLDYLRKHRCLLVLDGFDTVLHNSNNKEFHREYEGYLQLVGCIGETLHQSCLLLTSREKPRDFFLKEGTQRLKTLQLGGLNLEEGEQIIKSSQLHGTEASFEKIMKIYGGNPLLLKMVAPIIQDVFDGNVTDFVNSGKTVFSNIKNLFDQDFERLSRMEQDIMYWLAINREPVSLRELSEDLLQEVHPLELAEALESLRQRALLEKASGLFTQQPAFAEYTTDRFIKQICFELNTQQLVLFRSHALVKAQGKEYLRNAQTRYILQPIINQLFADSGSRKSITNHLHKIIKNLQERSPLQPGYTSGNILNLLCHMQVNLNGYDLSHLKIWQACLDVNLHQVNLAYSDLDKSVFLANFGSILAIEFSSNGQFLTAVDTSGATYIWHVPEMKLRHLSKGYNTWLRVATLSPDGQTLVCASDRTVKLGDVSTGQCLKSLRGHINSVCAVAVSPDSQVLASASYDGIVKLWFADTGESLATLHGDTDHITSLAFSPNGELLISGSSTGTIELWSVSSQKRLTTLQQHTSEIQSVAFSPDGQTLASSSSDHTIKLWSVSTCECLKTLQNHTSEIQSVAFSPDGQTLASSSDRTIKLWSVSTGECVTTFKGHTGQVRTVTFNPDGQTLASSSNDQIIKIWKVSTGQCIRTLRAYTNWAASLAFSSDGLMASGSNDTTIRLWNPENGENIRSLQGHTSRVQSVTFSPDNLTLVSASNDQTLKLWSVSTGECLITLHGHQDQVRSVAFHPDGSTIISGSDDRTVKLWDVTTGECLSTMQHPSQVRTVAVSLNGQIIISGSNDRTVRLWDFSTKQCYKILRGHTSCIKSVALSPDGQFLASGSEDGMVKLWDLSTGQCLQSLLADPSTIWAVVFSPDGQMLATNGDRCSVKLWDVTTGECLQSLQGHKSWVRAIAFSPDGQVVSSSQDETIKFWHIKTGECQKTLRTARPYESMNIADIEGLSDAQKTALRALGAVELS</sequence>
<organism evidence="6 7">
    <name type="scientific">Gloeocapsopsis dulcis AAB1 = 1H9</name>
    <dbReference type="NCBI Taxonomy" id="1433147"/>
    <lineage>
        <taxon>Bacteria</taxon>
        <taxon>Bacillati</taxon>
        <taxon>Cyanobacteriota</taxon>
        <taxon>Cyanophyceae</taxon>
        <taxon>Oscillatoriophycideae</taxon>
        <taxon>Chroococcales</taxon>
        <taxon>Chroococcaceae</taxon>
        <taxon>Gloeocapsopsis</taxon>
        <taxon>Gloeocapsopsis dulcis</taxon>
    </lineage>
</organism>
<dbReference type="EMBL" id="NAPY01000006">
    <property type="protein sequence ID" value="MUL35807.1"/>
    <property type="molecule type" value="Genomic_DNA"/>
</dbReference>
<feature type="repeat" description="WD" evidence="3">
    <location>
        <begin position="941"/>
        <end position="982"/>
    </location>
</feature>
<feature type="repeat" description="WD" evidence="3">
    <location>
        <begin position="1024"/>
        <end position="1065"/>
    </location>
</feature>
<dbReference type="PROSITE" id="PS50294">
    <property type="entry name" value="WD_REPEATS_REGION"/>
    <property type="match status" value="12"/>
</dbReference>
<feature type="domain" description="NB-ARC" evidence="4">
    <location>
        <begin position="130"/>
        <end position="229"/>
    </location>
</feature>
<dbReference type="Pfam" id="PF26355">
    <property type="entry name" value="HTH_VMAP-M9"/>
    <property type="match status" value="1"/>
</dbReference>
<name>A0A6N8FUJ0_9CHRO</name>
<keyword evidence="1 3" id="KW-0853">WD repeat</keyword>
<dbReference type="PRINTS" id="PR00364">
    <property type="entry name" value="DISEASERSIST"/>
</dbReference>
<dbReference type="PROSITE" id="PS00678">
    <property type="entry name" value="WD_REPEATS_1"/>
    <property type="match status" value="3"/>
</dbReference>
<accession>A0A6N8FUJ0</accession>
<proteinExistence type="predicted"/>
<feature type="repeat" description="WD" evidence="3">
    <location>
        <begin position="691"/>
        <end position="732"/>
    </location>
</feature>
<dbReference type="CDD" id="cd00200">
    <property type="entry name" value="WD40"/>
    <property type="match status" value="2"/>
</dbReference>
<feature type="repeat" description="WD" evidence="3">
    <location>
        <begin position="858"/>
        <end position="898"/>
    </location>
</feature>
<dbReference type="PRINTS" id="PR00320">
    <property type="entry name" value="GPROTEINBRPT"/>
</dbReference>
<dbReference type="InterPro" id="IPR058651">
    <property type="entry name" value="HTH_VMAP-M9"/>
</dbReference>
<dbReference type="Proteomes" id="UP000441797">
    <property type="component" value="Unassembled WGS sequence"/>
</dbReference>
<feature type="domain" description="vWA-MoxR associated protein N-terminal HTH" evidence="5">
    <location>
        <begin position="14"/>
        <end position="93"/>
    </location>
</feature>
<gene>
    <name evidence="6" type="ORF">BWI75_05435</name>
</gene>
<evidence type="ECO:0000313" key="6">
    <source>
        <dbReference type="EMBL" id="MUL35807.1"/>
    </source>
</evidence>
<reference evidence="6 7" key="1">
    <citation type="journal article" date="2019" name="Front. Microbiol.">
        <title>Genomic Features for Desiccation Tolerance and Sugar Biosynthesis in the Extremophile Gloeocapsopsis sp. UTEX B3054.</title>
        <authorList>
            <person name="Urrejola C."/>
            <person name="Alcorta J."/>
            <person name="Salas L."/>
            <person name="Vasquez M."/>
            <person name="Polz M.F."/>
            <person name="Vicuna R."/>
            <person name="Diez B."/>
        </authorList>
    </citation>
    <scope>NUCLEOTIDE SEQUENCE [LARGE SCALE GENOMIC DNA]</scope>
    <source>
        <strain evidence="6 7">1H9</strain>
    </source>
</reference>
<dbReference type="InterPro" id="IPR002182">
    <property type="entry name" value="NB-ARC"/>
</dbReference>
<dbReference type="PANTHER" id="PTHR19879:SF9">
    <property type="entry name" value="TRANSCRIPTION INITIATION FACTOR TFIID SUBUNIT 5"/>
    <property type="match status" value="1"/>
</dbReference>
<dbReference type="SUPFAM" id="SSF52540">
    <property type="entry name" value="P-loop containing nucleoside triphosphate hydrolases"/>
    <property type="match status" value="1"/>
</dbReference>
<dbReference type="OrthoDB" id="434800at2"/>
<dbReference type="InterPro" id="IPR015943">
    <property type="entry name" value="WD40/YVTN_repeat-like_dom_sf"/>
</dbReference>
<dbReference type="PANTHER" id="PTHR19879">
    <property type="entry name" value="TRANSCRIPTION INITIATION FACTOR TFIID"/>
    <property type="match status" value="1"/>
</dbReference>
<evidence type="ECO:0000259" key="4">
    <source>
        <dbReference type="Pfam" id="PF00931"/>
    </source>
</evidence>
<dbReference type="InterPro" id="IPR019775">
    <property type="entry name" value="WD40_repeat_CS"/>
</dbReference>
<dbReference type="AlphaFoldDB" id="A0A6N8FUJ0"/>
<dbReference type="SMART" id="SM00320">
    <property type="entry name" value="WD40"/>
    <property type="match status" value="14"/>
</dbReference>
<dbReference type="SUPFAM" id="SSF50978">
    <property type="entry name" value="WD40 repeat-like"/>
    <property type="match status" value="2"/>
</dbReference>
<dbReference type="InterPro" id="IPR001680">
    <property type="entry name" value="WD40_rpt"/>
</dbReference>
<feature type="repeat" description="WD" evidence="3">
    <location>
        <begin position="982"/>
        <end position="1023"/>
    </location>
</feature>
<dbReference type="Pfam" id="PF00931">
    <property type="entry name" value="NB-ARC"/>
    <property type="match status" value="1"/>
</dbReference>
<keyword evidence="7" id="KW-1185">Reference proteome</keyword>
<evidence type="ECO:0000256" key="2">
    <source>
        <dbReference type="ARBA" id="ARBA00022737"/>
    </source>
</evidence>
<dbReference type="InterPro" id="IPR020472">
    <property type="entry name" value="WD40_PAC1"/>
</dbReference>
<feature type="repeat" description="WD" evidence="3">
    <location>
        <begin position="649"/>
        <end position="690"/>
    </location>
</feature>
<dbReference type="InterPro" id="IPR036322">
    <property type="entry name" value="WD40_repeat_dom_sf"/>
</dbReference>
<dbReference type="Pfam" id="PF00400">
    <property type="entry name" value="WD40"/>
    <property type="match status" value="13"/>
</dbReference>
<feature type="repeat" description="WD" evidence="3">
    <location>
        <begin position="1066"/>
        <end position="1107"/>
    </location>
</feature>
<feature type="repeat" description="WD" evidence="3">
    <location>
        <begin position="1108"/>
        <end position="1148"/>
    </location>
</feature>
<dbReference type="Gene3D" id="3.40.50.300">
    <property type="entry name" value="P-loop containing nucleotide triphosphate hydrolases"/>
    <property type="match status" value="1"/>
</dbReference>
<evidence type="ECO:0000256" key="3">
    <source>
        <dbReference type="PROSITE-ProRule" id="PRU00221"/>
    </source>
</evidence>
<feature type="repeat" description="WD" evidence="3">
    <location>
        <begin position="775"/>
        <end position="815"/>
    </location>
</feature>
<comment type="caution">
    <text evidence="6">The sequence shown here is derived from an EMBL/GenBank/DDBJ whole genome shotgun (WGS) entry which is preliminary data.</text>
</comment>
<evidence type="ECO:0000256" key="1">
    <source>
        <dbReference type="ARBA" id="ARBA00022574"/>
    </source>
</evidence>
<dbReference type="RefSeq" id="WP_155706608.1">
    <property type="nucleotide sequence ID" value="NZ_CAWPEY010000077.1"/>
</dbReference>
<dbReference type="InterPro" id="IPR027417">
    <property type="entry name" value="P-loop_NTPase"/>
</dbReference>
<keyword evidence="2" id="KW-0677">Repeat</keyword>
<protein>
    <submittedName>
        <fullName evidence="6">Uncharacterized protein</fullName>
    </submittedName>
</protein>
<feature type="repeat" description="WD" evidence="3">
    <location>
        <begin position="733"/>
        <end position="774"/>
    </location>
</feature>
<dbReference type="Gene3D" id="2.130.10.10">
    <property type="entry name" value="YVTN repeat-like/Quinoprotein amine dehydrogenase"/>
    <property type="match status" value="6"/>
</dbReference>
<dbReference type="PROSITE" id="PS50082">
    <property type="entry name" value="WD_REPEATS_2"/>
    <property type="match status" value="12"/>
</dbReference>
<feature type="repeat" description="WD" evidence="3">
    <location>
        <begin position="899"/>
        <end position="940"/>
    </location>
</feature>
<evidence type="ECO:0000259" key="5">
    <source>
        <dbReference type="Pfam" id="PF26355"/>
    </source>
</evidence>
<evidence type="ECO:0000313" key="7">
    <source>
        <dbReference type="Proteomes" id="UP000441797"/>
    </source>
</evidence>
<dbReference type="GO" id="GO:0043531">
    <property type="term" value="F:ADP binding"/>
    <property type="evidence" value="ECO:0007669"/>
    <property type="project" value="InterPro"/>
</dbReference>
<feature type="repeat" description="WD" evidence="3">
    <location>
        <begin position="816"/>
        <end position="857"/>
    </location>
</feature>